<dbReference type="Proteomes" id="UP000605568">
    <property type="component" value="Unassembled WGS sequence"/>
</dbReference>
<protein>
    <submittedName>
        <fullName evidence="1">Uncharacterized protein</fullName>
    </submittedName>
</protein>
<evidence type="ECO:0000313" key="1">
    <source>
        <dbReference type="EMBL" id="GHH42909.1"/>
    </source>
</evidence>
<reference evidence="2" key="1">
    <citation type="journal article" date="2019" name="Int. J. Syst. Evol. Microbiol.">
        <title>The Global Catalogue of Microorganisms (GCM) 10K type strain sequencing project: providing services to taxonomists for standard genome sequencing and annotation.</title>
        <authorList>
            <consortium name="The Broad Institute Genomics Platform"/>
            <consortium name="The Broad Institute Genome Sequencing Center for Infectious Disease"/>
            <person name="Wu L."/>
            <person name="Ma J."/>
        </authorList>
    </citation>
    <scope>NUCLEOTIDE SEQUENCE [LARGE SCALE GENOMIC DNA]</scope>
    <source>
        <strain evidence="2">CGMCC 4.7367</strain>
    </source>
</reference>
<name>A0ABQ3MLT0_9PSEU</name>
<accession>A0ABQ3MLT0</accession>
<dbReference type="RefSeq" id="WP_191299532.1">
    <property type="nucleotide sequence ID" value="NZ_BNAR01000005.1"/>
</dbReference>
<dbReference type="EMBL" id="BNAR01000005">
    <property type="protein sequence ID" value="GHH42909.1"/>
    <property type="molecule type" value="Genomic_DNA"/>
</dbReference>
<organism evidence="1 2">
    <name type="scientific">Lentzea cavernae</name>
    <dbReference type="NCBI Taxonomy" id="2020703"/>
    <lineage>
        <taxon>Bacteria</taxon>
        <taxon>Bacillati</taxon>
        <taxon>Actinomycetota</taxon>
        <taxon>Actinomycetes</taxon>
        <taxon>Pseudonocardiales</taxon>
        <taxon>Pseudonocardiaceae</taxon>
        <taxon>Lentzea</taxon>
    </lineage>
</organism>
<proteinExistence type="predicted"/>
<evidence type="ECO:0000313" key="2">
    <source>
        <dbReference type="Proteomes" id="UP000605568"/>
    </source>
</evidence>
<comment type="caution">
    <text evidence="1">The sequence shown here is derived from an EMBL/GenBank/DDBJ whole genome shotgun (WGS) entry which is preliminary data.</text>
</comment>
<keyword evidence="2" id="KW-1185">Reference proteome</keyword>
<gene>
    <name evidence="1" type="ORF">GCM10017774_40030</name>
</gene>
<sequence length="409" mass="45698">MKIERRKWVLAVGEDAAPTLLKLLEAGGVAFDTVENRINPVYREYTDELPEEDFRKVVALLSQADPSRLPKADFEKVENDFKRRTDKQWQLEQAKLAEERRQAQAATEQRLLQAGLHSLGGAGTTWAARAAQIGAWWEGVKRREALENWDTVFTANRMTARQVNAKGRGGRFNIVNRYDRKDAAKEREIYLDRGPGGILARATPANSFSGPASANRTDELGLYDLSGTLLSSARPIFKQLKPYDEAVVVFTPAPTETDAQVFAAISSLDQPDTDKLREYRSKFTRLRLAQSSDMGAIFVDDNKDPKAPLRPRYGINGRVLLPGGAIVPLDETMLAKRRTDALEHSTILSSDAKALVNEIVITYRQHAAAALFPLFAQWDRDTTSYRVVDRTTLQRTGAWISDAGVWHAA</sequence>